<protein>
    <submittedName>
        <fullName evidence="1">Uncharacterized protein</fullName>
    </submittedName>
</protein>
<gene>
    <name evidence="1" type="ORF">TNCT_607191</name>
</gene>
<keyword evidence="2" id="KW-1185">Reference proteome</keyword>
<dbReference type="AlphaFoldDB" id="A0A8X6F730"/>
<accession>A0A8X6F730</accession>
<evidence type="ECO:0000313" key="1">
    <source>
        <dbReference type="EMBL" id="GFQ72728.1"/>
    </source>
</evidence>
<sequence>MVELSYYFLVVCDWDGKLEHLVAIPLIFVARPLRSKGWVMLIEEVLDVEDIPGCILSFGNNSLVFDLDHYAIFCIEICGQVGSDGEVFFPGDIWD</sequence>
<proteinExistence type="predicted"/>
<organism evidence="1 2">
    <name type="scientific">Trichonephila clavata</name>
    <name type="common">Joro spider</name>
    <name type="synonym">Nephila clavata</name>
    <dbReference type="NCBI Taxonomy" id="2740835"/>
    <lineage>
        <taxon>Eukaryota</taxon>
        <taxon>Metazoa</taxon>
        <taxon>Ecdysozoa</taxon>
        <taxon>Arthropoda</taxon>
        <taxon>Chelicerata</taxon>
        <taxon>Arachnida</taxon>
        <taxon>Araneae</taxon>
        <taxon>Araneomorphae</taxon>
        <taxon>Entelegynae</taxon>
        <taxon>Araneoidea</taxon>
        <taxon>Nephilidae</taxon>
        <taxon>Trichonephila</taxon>
    </lineage>
</organism>
<dbReference type="EMBL" id="BMAO01031144">
    <property type="protein sequence ID" value="GFQ72728.1"/>
    <property type="molecule type" value="Genomic_DNA"/>
</dbReference>
<evidence type="ECO:0000313" key="2">
    <source>
        <dbReference type="Proteomes" id="UP000887116"/>
    </source>
</evidence>
<comment type="caution">
    <text evidence="1">The sequence shown here is derived from an EMBL/GenBank/DDBJ whole genome shotgun (WGS) entry which is preliminary data.</text>
</comment>
<dbReference type="Proteomes" id="UP000887116">
    <property type="component" value="Unassembled WGS sequence"/>
</dbReference>
<reference evidence="1" key="1">
    <citation type="submission" date="2020-07" db="EMBL/GenBank/DDBJ databases">
        <title>Multicomponent nature underlies the extraordinary mechanical properties of spider dragline silk.</title>
        <authorList>
            <person name="Kono N."/>
            <person name="Nakamura H."/>
            <person name="Mori M."/>
            <person name="Yoshida Y."/>
            <person name="Ohtoshi R."/>
            <person name="Malay A.D."/>
            <person name="Moran D.A.P."/>
            <person name="Tomita M."/>
            <person name="Numata K."/>
            <person name="Arakawa K."/>
        </authorList>
    </citation>
    <scope>NUCLEOTIDE SEQUENCE</scope>
</reference>
<name>A0A8X6F730_TRICU</name>